<proteinExistence type="predicted"/>
<evidence type="ECO:0000313" key="2">
    <source>
        <dbReference type="EMBL" id="EGQ13768.1"/>
    </source>
</evidence>
<organism evidence="2 3">
    <name type="scientific">Prevotella dentalis (strain ATCC 49559 / DSM 3688 / JCM 13448 / NCTC 12043 / ES 2772)</name>
    <name type="common">Mitsuokella dentalis</name>
    <dbReference type="NCBI Taxonomy" id="908937"/>
    <lineage>
        <taxon>Bacteria</taxon>
        <taxon>Pseudomonadati</taxon>
        <taxon>Bacteroidota</taxon>
        <taxon>Bacteroidia</taxon>
        <taxon>Bacteroidales</taxon>
        <taxon>Prevotellaceae</taxon>
        <taxon>Prevotella</taxon>
    </lineage>
</organism>
<evidence type="ECO:0000313" key="3">
    <source>
        <dbReference type="Proteomes" id="UP000007820"/>
    </source>
</evidence>
<evidence type="ECO:0000256" key="1">
    <source>
        <dbReference type="SAM" id="Phobius"/>
    </source>
</evidence>
<gene>
    <name evidence="2" type="ORF">HMPREF9136_1794</name>
</gene>
<reference evidence="2 3" key="1">
    <citation type="submission" date="2011-04" db="EMBL/GenBank/DDBJ databases">
        <authorList>
            <person name="Muzny D."/>
            <person name="Qin X."/>
            <person name="Deng J."/>
            <person name="Jiang H."/>
            <person name="Liu Y."/>
            <person name="Qu J."/>
            <person name="Song X.-Z."/>
            <person name="Zhang L."/>
            <person name="Thornton R."/>
            <person name="Coyle M."/>
            <person name="Francisco L."/>
            <person name="Jackson L."/>
            <person name="Javaid M."/>
            <person name="Korchina V."/>
            <person name="Kovar C."/>
            <person name="Mata R."/>
            <person name="Mathew T."/>
            <person name="Ngo R."/>
            <person name="Nguyen L."/>
            <person name="Nguyen N."/>
            <person name="Okwuonu G."/>
            <person name="Ongeri F."/>
            <person name="Pham C."/>
            <person name="Simmons D."/>
            <person name="Wilczek-Boney K."/>
            <person name="Hale W."/>
            <person name="Jakkamsetti A."/>
            <person name="Pham P."/>
            <person name="Ruth R."/>
            <person name="San Lucas F."/>
            <person name="Warren J."/>
            <person name="Zhang J."/>
            <person name="Zhao Z."/>
            <person name="Zhou C."/>
            <person name="Zhu D."/>
            <person name="Lee S."/>
            <person name="Bess C."/>
            <person name="Blankenburg K."/>
            <person name="Forbes L."/>
            <person name="Fu Q."/>
            <person name="Gubbala S."/>
            <person name="Hirani K."/>
            <person name="Jayaseelan J.C."/>
            <person name="Lara F."/>
            <person name="Munidasa M."/>
            <person name="Palculict T."/>
            <person name="Patil S."/>
            <person name="Pu L.-L."/>
            <person name="Saada N."/>
            <person name="Tang L."/>
            <person name="Weissenberger G."/>
            <person name="Zhu Y."/>
            <person name="Hemphill L."/>
            <person name="Shang Y."/>
            <person name="Youmans B."/>
            <person name="Ayvaz T."/>
            <person name="Ross M."/>
            <person name="Santibanez J."/>
            <person name="Aqrawi P."/>
            <person name="Gross S."/>
            <person name="Joshi V."/>
            <person name="Fowler G."/>
            <person name="Nazareth L."/>
            <person name="Reid J."/>
            <person name="Worley K."/>
            <person name="Petrosino J."/>
            <person name="Highlander S."/>
            <person name="Gibbs R."/>
        </authorList>
    </citation>
    <scope>NUCLEOTIDE SEQUENCE [LARGE SCALE GENOMIC DNA]</scope>
    <source>
        <strain evidence="2 3">DSM 3688</strain>
    </source>
</reference>
<name>F9D4L6_PREDD</name>
<feature type="transmembrane region" description="Helical" evidence="1">
    <location>
        <begin position="20"/>
        <end position="38"/>
    </location>
</feature>
<dbReference type="Proteomes" id="UP000007820">
    <property type="component" value="Unassembled WGS sequence"/>
</dbReference>
<keyword evidence="1" id="KW-1133">Transmembrane helix</keyword>
<dbReference type="EMBL" id="AFPW01000026">
    <property type="protein sequence ID" value="EGQ13768.1"/>
    <property type="molecule type" value="Genomic_DNA"/>
</dbReference>
<comment type="caution">
    <text evidence="2">The sequence shown here is derived from an EMBL/GenBank/DDBJ whole genome shotgun (WGS) entry which is preliminary data.</text>
</comment>
<sequence>MGSQQDLSLQLAEPQPGTMSENATAFLVIILSIVISFLY</sequence>
<protein>
    <submittedName>
        <fullName evidence="2">Uncharacterized protein</fullName>
    </submittedName>
</protein>
<dbReference type="AlphaFoldDB" id="F9D4L6"/>
<accession>F9D4L6</accession>
<keyword evidence="1" id="KW-0812">Transmembrane</keyword>
<keyword evidence="1" id="KW-0472">Membrane</keyword>